<proteinExistence type="predicted"/>
<evidence type="ECO:0000313" key="3">
    <source>
        <dbReference type="EMBL" id="QDR66000.1"/>
    </source>
</evidence>
<feature type="domain" description="Tetratrico peptide repeat group 5" evidence="2">
    <location>
        <begin position="48"/>
        <end position="165"/>
    </location>
</feature>
<protein>
    <submittedName>
        <fullName evidence="3">Tetratricopeptide repeat protein</fullName>
    </submittedName>
</protein>
<dbReference type="SMART" id="SM00028">
    <property type="entry name" value="TPR"/>
    <property type="match status" value="2"/>
</dbReference>
<name>A0A517CLW2_MAMSC</name>
<reference evidence="3" key="1">
    <citation type="submission" date="2019-07" db="EMBL/GenBank/DDBJ databases">
        <title>Draft Genome Sequence of Megaplasmid-Bearing Staphylococcus scuiri strain B9-58B Isolated from Retail Pork.</title>
        <authorList>
            <person name="Neyaz L."/>
            <person name="Karki A.B."/>
            <person name="Fakhr M.K."/>
        </authorList>
    </citation>
    <scope>NUCLEOTIDE SEQUENCE</scope>
    <source>
        <strain evidence="3">B9-58B</strain>
        <plasmid evidence="3">pSSLNP162</plasmid>
    </source>
</reference>
<organism evidence="3">
    <name type="scientific">Mammaliicoccus sciuri</name>
    <name type="common">Staphylococcus sciuri</name>
    <dbReference type="NCBI Taxonomy" id="1296"/>
    <lineage>
        <taxon>Bacteria</taxon>
        <taxon>Bacillati</taxon>
        <taxon>Bacillota</taxon>
        <taxon>Bacilli</taxon>
        <taxon>Bacillales</taxon>
        <taxon>Staphylococcaceae</taxon>
        <taxon>Mammaliicoccus</taxon>
    </lineage>
</organism>
<dbReference type="Pfam" id="PF12688">
    <property type="entry name" value="TPR_5"/>
    <property type="match status" value="1"/>
</dbReference>
<evidence type="ECO:0000256" key="1">
    <source>
        <dbReference type="PROSITE-ProRule" id="PRU00339"/>
    </source>
</evidence>
<dbReference type="SUPFAM" id="SSF48452">
    <property type="entry name" value="TPR-like"/>
    <property type="match status" value="1"/>
</dbReference>
<keyword evidence="1" id="KW-0802">TPR repeat</keyword>
<keyword evidence="3" id="KW-0614">Plasmid</keyword>
<dbReference type="AlphaFoldDB" id="A0A517CLW2"/>
<evidence type="ECO:0000259" key="2">
    <source>
        <dbReference type="Pfam" id="PF12688"/>
    </source>
</evidence>
<accession>A0A517CLW2</accession>
<feature type="repeat" description="TPR" evidence="1">
    <location>
        <begin position="81"/>
        <end position="114"/>
    </location>
</feature>
<dbReference type="InterPro" id="IPR019734">
    <property type="entry name" value="TPR_rpt"/>
</dbReference>
<dbReference type="InterPro" id="IPR041656">
    <property type="entry name" value="TPR_5"/>
</dbReference>
<dbReference type="PROSITE" id="PS50005">
    <property type="entry name" value="TPR"/>
    <property type="match status" value="1"/>
</dbReference>
<dbReference type="EMBL" id="CP041881">
    <property type="protein sequence ID" value="QDR66000.1"/>
    <property type="molecule type" value="Genomic_DNA"/>
</dbReference>
<gene>
    <name evidence="3" type="ORF">FPV13_13935</name>
</gene>
<sequence length="180" mass="20976">MSYKIKLNQAISMREQGRAEENQSLITESRNILFDLLKENPNNADINYHIGVTFDNSGFTKDAIPFYRKSIDLGLNKIDLERCYLGLGSSYRLLGHYTESVEIFEKAVDSYPDNRALQIFLSIAYYNIGKYKESLELSLNNLLDTSTDDKLNFFNRPLKYYANHLDETWNPPFFEDDKDK</sequence>
<geneLocation type="plasmid" evidence="3">
    <name>pSSLNP162</name>
</geneLocation>
<dbReference type="Gene3D" id="1.25.40.10">
    <property type="entry name" value="Tetratricopeptide repeat domain"/>
    <property type="match status" value="1"/>
</dbReference>
<dbReference type="InterPro" id="IPR011990">
    <property type="entry name" value="TPR-like_helical_dom_sf"/>
</dbReference>
<dbReference type="RefSeq" id="WP_152292079.1">
    <property type="nucleotide sequence ID" value="NZ_CP041881.1"/>
</dbReference>